<gene>
    <name evidence="9" type="ORF">HXM94_05085</name>
    <name evidence="10" type="ORF">NND69_03545</name>
    <name evidence="8" type="ORF">NW74_07195</name>
</gene>
<feature type="transmembrane region" description="Helical" evidence="7">
    <location>
        <begin position="6"/>
        <end position="29"/>
    </location>
</feature>
<feature type="transmembrane region" description="Helical" evidence="7">
    <location>
        <begin position="126"/>
        <end position="152"/>
    </location>
</feature>
<reference evidence="10" key="3">
    <citation type="submission" date="2022-07" db="EMBL/GenBank/DDBJ databases">
        <title>Parvimonas micra travels from the subgingival sulcus of the human oral cavity to the colorectal adenocarcinoma.</title>
        <authorList>
            <person name="Conde-Perez K."/>
            <person name="Buetas E."/>
            <person name="Aja-Macaya P."/>
            <person name="Martin-De Arribas E."/>
            <person name="Iglesias-Corras I."/>
            <person name="Trigo-Tasende N."/>
            <person name="Nasser-Ali M."/>
            <person name="Estevez L.S."/>
            <person name="Rumbo-Feal S."/>
            <person name="Otero-Alen B."/>
            <person name="Noguera J.F."/>
            <person name="Concha A."/>
            <person name="Pardinas-Lopez S."/>
            <person name="Carda-Dieguez M."/>
            <person name="Gomez-Randulfe I."/>
            <person name="Martinez-Lago N."/>
            <person name="Ladra S."/>
            <person name="Aparicio L.A."/>
            <person name="Bou G."/>
            <person name="Mira A."/>
            <person name="Vallejo J.A."/>
            <person name="Poza M."/>
        </authorList>
    </citation>
    <scope>NUCLEOTIDE SEQUENCE</scope>
    <source>
        <strain evidence="10">PM79KC-AC-4</strain>
    </source>
</reference>
<evidence type="ECO:0000313" key="9">
    <source>
        <dbReference type="EMBL" id="MBF1307136.1"/>
    </source>
</evidence>
<evidence type="ECO:0000256" key="4">
    <source>
        <dbReference type="ARBA" id="ARBA00022989"/>
    </source>
</evidence>
<feature type="transmembrane region" description="Helical" evidence="7">
    <location>
        <begin position="88"/>
        <end position="106"/>
    </location>
</feature>
<feature type="transmembrane region" description="Helical" evidence="7">
    <location>
        <begin position="190"/>
        <end position="208"/>
    </location>
</feature>
<dbReference type="InterPro" id="IPR001626">
    <property type="entry name" value="ABC_TroCD"/>
</dbReference>
<evidence type="ECO:0000256" key="6">
    <source>
        <dbReference type="RuleBase" id="RU003943"/>
    </source>
</evidence>
<dbReference type="EMBL" id="CP009761">
    <property type="protein sequence ID" value="AIZ37124.1"/>
    <property type="molecule type" value="Genomic_DNA"/>
</dbReference>
<dbReference type="InterPro" id="IPR037294">
    <property type="entry name" value="ABC_BtuC-like"/>
</dbReference>
<evidence type="ECO:0000256" key="2">
    <source>
        <dbReference type="ARBA" id="ARBA00008034"/>
    </source>
</evidence>
<dbReference type="GO" id="GO:0010043">
    <property type="term" value="P:response to zinc ion"/>
    <property type="evidence" value="ECO:0007669"/>
    <property type="project" value="TreeGrafter"/>
</dbReference>
<dbReference type="PANTHER" id="PTHR30477">
    <property type="entry name" value="ABC-TRANSPORTER METAL-BINDING PROTEIN"/>
    <property type="match status" value="1"/>
</dbReference>
<reference evidence="8 11" key="1">
    <citation type="submission" date="2014-10" db="EMBL/GenBank/DDBJ databases">
        <title>Complete genome sequence of Parvimonas micra KCOM 1535 (= ChDC B708).</title>
        <authorList>
            <person name="Kook J.-K."/>
            <person name="Park S.-N."/>
            <person name="Lim Y.K."/>
            <person name="Roh H."/>
        </authorList>
    </citation>
    <scope>NUCLEOTIDE SEQUENCE [LARGE SCALE GENOMIC DNA]</scope>
    <source>
        <strain evidence="8">KCOM 1535</strain>
        <strain evidence="11">KCOM 1535 / ChDC B708</strain>
    </source>
</reference>
<evidence type="ECO:0000256" key="5">
    <source>
        <dbReference type="ARBA" id="ARBA00023136"/>
    </source>
</evidence>
<sequence length="267" mass="29004">MFQLEFMRRAFLVGIMLSIVIPCIGVVMVNKRNSMIGEALSHVSLAGVTIGLIFRVNPIITAIISCAVASFSIEIMRRYFPKNSDISTAIIMSLGIGLAAVLSDFVKGAANFNSFLFGSIVAISDFEVILVTMVFFIVIAVFAILYKALLYVSFDEVGARLAGIRVQTVNIIFTFLISLSISIASRTVGVLMVSSLMVIPVACALRVSKSYFQTVIYSILFGMLFTIAGIVISFYQGLKPGGTMVLTGIVMLVTIVILQNLRKLLKI</sequence>
<evidence type="ECO:0000256" key="1">
    <source>
        <dbReference type="ARBA" id="ARBA00004141"/>
    </source>
</evidence>
<feature type="transmembrane region" description="Helical" evidence="7">
    <location>
        <begin position="215"/>
        <end position="235"/>
    </location>
</feature>
<keyword evidence="4 7" id="KW-1133">Transmembrane helix</keyword>
<comment type="similarity">
    <text evidence="2 6">Belongs to the ABC-3 integral membrane protein family.</text>
</comment>
<keyword evidence="6" id="KW-0813">Transport</keyword>
<dbReference type="Proteomes" id="UP000758611">
    <property type="component" value="Unassembled WGS sequence"/>
</dbReference>
<dbReference type="RefSeq" id="WP_004832683.1">
    <property type="nucleotide sequence ID" value="NZ_BHYQ01000004.1"/>
</dbReference>
<dbReference type="GO" id="GO:0043190">
    <property type="term" value="C:ATP-binding cassette (ABC) transporter complex"/>
    <property type="evidence" value="ECO:0007669"/>
    <property type="project" value="InterPro"/>
</dbReference>
<accession>A0A0B4S3L5</accession>
<keyword evidence="3 6" id="KW-0812">Transmembrane</keyword>
<dbReference type="Gene3D" id="1.10.3470.10">
    <property type="entry name" value="ABC transporter involved in vitamin B12 uptake, BtuC"/>
    <property type="match status" value="1"/>
</dbReference>
<dbReference type="Pfam" id="PF00950">
    <property type="entry name" value="ABC-3"/>
    <property type="match status" value="1"/>
</dbReference>
<organism evidence="8 11">
    <name type="scientific">Parvimonas micra</name>
    <dbReference type="NCBI Taxonomy" id="33033"/>
    <lineage>
        <taxon>Bacteria</taxon>
        <taxon>Bacillati</taxon>
        <taxon>Bacillota</taxon>
        <taxon>Tissierellia</taxon>
        <taxon>Tissierellales</taxon>
        <taxon>Peptoniphilaceae</taxon>
        <taxon>Parvimonas</taxon>
    </lineage>
</organism>
<feature type="transmembrane region" description="Helical" evidence="7">
    <location>
        <begin position="164"/>
        <end position="184"/>
    </location>
</feature>
<dbReference type="OrthoDB" id="9798540at2"/>
<protein>
    <submittedName>
        <fullName evidence="9">Metal ABC transporter permease</fullName>
    </submittedName>
    <submittedName>
        <fullName evidence="8">Zinc ABC transporter permease</fullName>
    </submittedName>
</protein>
<name>A0A0B4S3L5_9FIRM</name>
<evidence type="ECO:0000313" key="11">
    <source>
        <dbReference type="Proteomes" id="UP000031386"/>
    </source>
</evidence>
<comment type="subcellular location">
    <subcellularLocation>
        <location evidence="6">Cell membrane</location>
        <topology evidence="6">Multi-pass membrane protein</topology>
    </subcellularLocation>
    <subcellularLocation>
        <location evidence="1">Membrane</location>
        <topology evidence="1">Multi-pass membrane protein</topology>
    </subcellularLocation>
</comment>
<dbReference type="GO" id="GO:0055085">
    <property type="term" value="P:transmembrane transport"/>
    <property type="evidence" value="ECO:0007669"/>
    <property type="project" value="InterPro"/>
</dbReference>
<evidence type="ECO:0000256" key="3">
    <source>
        <dbReference type="ARBA" id="ARBA00022692"/>
    </source>
</evidence>
<dbReference type="EMBL" id="JABZRE010000016">
    <property type="protein sequence ID" value="MBF1307136.1"/>
    <property type="molecule type" value="Genomic_DNA"/>
</dbReference>
<dbReference type="KEGG" id="pmic:NW74_07195"/>
<keyword evidence="5 7" id="KW-0472">Membrane</keyword>
<dbReference type="Proteomes" id="UP001141458">
    <property type="component" value="Unassembled WGS sequence"/>
</dbReference>
<evidence type="ECO:0000313" key="8">
    <source>
        <dbReference type="EMBL" id="AIZ37124.1"/>
    </source>
</evidence>
<evidence type="ECO:0000256" key="7">
    <source>
        <dbReference type="SAM" id="Phobius"/>
    </source>
</evidence>
<dbReference type="STRING" id="33033.NW74_07195"/>
<dbReference type="Proteomes" id="UP000031386">
    <property type="component" value="Chromosome"/>
</dbReference>
<dbReference type="SUPFAM" id="SSF81345">
    <property type="entry name" value="ABC transporter involved in vitamin B12 uptake, BtuC"/>
    <property type="match status" value="1"/>
</dbReference>
<reference evidence="9" key="2">
    <citation type="submission" date="2020-04" db="EMBL/GenBank/DDBJ databases">
        <title>Deep metagenomics examines the oral microbiome during advanced dental caries in children, revealing novel taxa and co-occurrences with host molecules.</title>
        <authorList>
            <person name="Baker J.L."/>
            <person name="Morton J.T."/>
            <person name="Dinis M."/>
            <person name="Alvarez R."/>
            <person name="Tran N.C."/>
            <person name="Knight R."/>
            <person name="Edlund A."/>
        </authorList>
    </citation>
    <scope>NUCLEOTIDE SEQUENCE</scope>
    <source>
        <strain evidence="9">JCVI_23_bin.11</strain>
    </source>
</reference>
<feature type="transmembrane region" description="Helical" evidence="7">
    <location>
        <begin position="59"/>
        <end position="76"/>
    </location>
</feature>
<keyword evidence="11" id="KW-1185">Reference proteome</keyword>
<feature type="transmembrane region" description="Helical" evidence="7">
    <location>
        <begin position="241"/>
        <end position="261"/>
    </location>
</feature>
<dbReference type="EMBL" id="JANDZV010000002">
    <property type="protein sequence ID" value="MCZ7407436.1"/>
    <property type="molecule type" value="Genomic_DNA"/>
</dbReference>
<dbReference type="PANTHER" id="PTHR30477:SF0">
    <property type="entry name" value="METAL TRANSPORT SYSTEM MEMBRANE PROTEIN TM_0125-RELATED"/>
    <property type="match status" value="1"/>
</dbReference>
<dbReference type="AlphaFoldDB" id="A0A0B4S3L5"/>
<proteinExistence type="inferred from homology"/>
<dbReference type="GeneID" id="93385047"/>
<evidence type="ECO:0000313" key="10">
    <source>
        <dbReference type="EMBL" id="MCZ7407436.1"/>
    </source>
</evidence>